<sequence>MAQMTAEQIMEDTLIQQLISGPSQWVYRNDLHTEEELWENFKLKLERNNQDVLGEVPLSEQEFRQIKNQLSFGSFYEASKWLVGENGIAKVQVQRQDATLGTIRLRVINRQDVAGGISSYEVINQFVSSKRVMEDANRRFDVTLLINGLPMIHIELKNRSHSYMDAFRQIKKYVREGKFTGIYSTVQMFVVSNGSDSRYIAAAQDTKLNEQFLTKWVDQENQPVTDYLEFAREVLSIPMAHKMVTQYTVLDNEKRALILLRPYQIHAIEQVKEASKRQKSGFVWHTTGSGKTLTSYKVARNLLQIPSLQKTIFIVDRVDLDQQTTNSFTSYAENDVIEIDETDNVNDLIKKLLSDDRTVVVTTIQKLNFVMKRFAQQEKSKQYEKLVNLKVAFVVDECHRAVSPAKKREIEEFFIYSLWYGFTGTPIFKENAKTAVGDLPRTTAQQYGDCLHEYTVKEAIHDRAVLGFQVEYKSTYAQDDLDCIVAQLESKNELAIADWSIPDKEARLPKNIYLKEEHMLEVVRSIVNKSRNKLGFMKGVGQTYDAILTTSSIAQAQKYFDLFQSVKNGESSIVIDKEVKRVLPDFPKVAITYSISENEEASIANQDEMKKAITLYNQEFGTNFTIETMRAYNRNVNDRLARKKEKYLVRSEQLDLVIVVDRLLTGFDAPCLSTLFIDRQPMKPHDLIQAFSRTNRLFDKYKKYGQIVTFQAPKTFEEKVKEALILYSNGGQNEVLAPSWQESATSFSETITELKELVSNPKELNLEGMNQGELKRFIKAFQQFDKAYAAVQVYSEFDMDMMGSEFPFNPKEYEAYRGKYENAIEIIRIGSDPGPDDVEVDIAYELESVNTEEINYEYILMLIQAFVPSGDDEYELLPKEDQKATAEINKYIETLRKNNPKLAEVLQEIWANILENPEAYRDQNVSNVLEDVIQKQETTVIKGFADFWHVDEEEVAYVVSNFNEKNEKQPGENELKKTGNYQAYREANDNPVTKLKYGRSMIQNLNEVVKEEILPFRKR</sequence>
<evidence type="ECO:0000256" key="7">
    <source>
        <dbReference type="ARBA" id="ARBA00022759"/>
    </source>
</evidence>
<reference evidence="14" key="1">
    <citation type="journal article" date="2019" name="Int. J. Syst. Evol. Microbiol.">
        <title>The Global Catalogue of Microorganisms (GCM) 10K type strain sequencing project: providing services to taxonomists for standard genome sequencing and annotation.</title>
        <authorList>
            <consortium name="The Broad Institute Genomics Platform"/>
            <consortium name="The Broad Institute Genome Sequencing Center for Infectious Disease"/>
            <person name="Wu L."/>
            <person name="Ma J."/>
        </authorList>
    </citation>
    <scope>NUCLEOTIDE SEQUENCE [LARGE SCALE GENOMIC DNA]</scope>
    <source>
        <strain evidence="14">TISTR 932</strain>
    </source>
</reference>
<dbReference type="InterPro" id="IPR014001">
    <property type="entry name" value="Helicase_ATP-bd"/>
</dbReference>
<evidence type="ECO:0000256" key="4">
    <source>
        <dbReference type="ARBA" id="ARBA00022722"/>
    </source>
</evidence>
<evidence type="ECO:0000256" key="9">
    <source>
        <dbReference type="ARBA" id="ARBA00022840"/>
    </source>
</evidence>
<evidence type="ECO:0000256" key="10">
    <source>
        <dbReference type="ARBA" id="ARBA00023125"/>
    </source>
</evidence>
<name>A0ABW5TK53_9ENTE</name>
<protein>
    <recommendedName>
        <fullName evidence="11">Type I restriction enzyme endonuclease subunit</fullName>
        <shortName evidence="11">R protein</shortName>
        <ecNumber evidence="11">3.1.21.3</ecNumber>
    </recommendedName>
    <alternativeName>
        <fullName evidence="11">Type-1 restriction enzyme R protein</fullName>
    </alternativeName>
</protein>
<dbReference type="Gene3D" id="1.20.58.910">
    <property type="match status" value="1"/>
</dbReference>
<feature type="domain" description="Helicase ATP-binding" evidence="12">
    <location>
        <begin position="272"/>
        <end position="427"/>
    </location>
</feature>
<keyword evidence="9 11" id="KW-0067">ATP-binding</keyword>
<dbReference type="Pfam" id="PF04313">
    <property type="entry name" value="HSDR_N"/>
    <property type="match status" value="1"/>
</dbReference>
<evidence type="ECO:0000313" key="14">
    <source>
        <dbReference type="Proteomes" id="UP001597427"/>
    </source>
</evidence>
<evidence type="ECO:0000256" key="3">
    <source>
        <dbReference type="ARBA" id="ARBA00011296"/>
    </source>
</evidence>
<accession>A0ABW5TK53</accession>
<keyword evidence="4" id="KW-0540">Nuclease</keyword>
<evidence type="ECO:0000256" key="11">
    <source>
        <dbReference type="RuleBase" id="RU364115"/>
    </source>
</evidence>
<comment type="function">
    <text evidence="11">Subunit R is required for both nuclease and ATPase activities, but not for modification.</text>
</comment>
<dbReference type="Proteomes" id="UP001597427">
    <property type="component" value="Unassembled WGS sequence"/>
</dbReference>
<dbReference type="InterPro" id="IPR007409">
    <property type="entry name" value="Restrct_endonuc_type1_HsdR_N"/>
</dbReference>
<dbReference type="Pfam" id="PF22679">
    <property type="entry name" value="T1R_D3-like"/>
    <property type="match status" value="1"/>
</dbReference>
<dbReference type="InterPro" id="IPR051268">
    <property type="entry name" value="Type-I_R_enzyme_R_subunit"/>
</dbReference>
<dbReference type="CDD" id="cd18800">
    <property type="entry name" value="SF2_C_EcoR124I-like"/>
    <property type="match status" value="1"/>
</dbReference>
<keyword evidence="5 11" id="KW-0547">Nucleotide-binding</keyword>
<dbReference type="GO" id="GO:0009035">
    <property type="term" value="F:type I site-specific deoxyribonuclease activity"/>
    <property type="evidence" value="ECO:0007669"/>
    <property type="project" value="UniProtKB-EC"/>
</dbReference>
<dbReference type="Gene3D" id="3.40.50.300">
    <property type="entry name" value="P-loop containing nucleotide triphosphate hydrolases"/>
    <property type="match status" value="2"/>
</dbReference>
<evidence type="ECO:0000256" key="2">
    <source>
        <dbReference type="ARBA" id="ARBA00008598"/>
    </source>
</evidence>
<dbReference type="Gene3D" id="3.90.1570.50">
    <property type="match status" value="1"/>
</dbReference>
<comment type="caution">
    <text evidence="13">The sequence shown here is derived from an EMBL/GenBank/DDBJ whole genome shotgun (WGS) entry which is preliminary data.</text>
</comment>
<comment type="catalytic activity">
    <reaction evidence="1 11">
        <text>Endonucleolytic cleavage of DNA to give random double-stranded fragments with terminal 5'-phosphates, ATP is simultaneously hydrolyzed.</text>
        <dbReference type="EC" id="3.1.21.3"/>
    </reaction>
</comment>
<gene>
    <name evidence="13" type="ORF">ACFSR0_07060</name>
</gene>
<comment type="similarity">
    <text evidence="2 11">Belongs to the HsdR family.</text>
</comment>
<dbReference type="PANTHER" id="PTHR30195:SF16">
    <property type="entry name" value="TYPE I RESTRICTION ENZYME ENDONUCLEASE SUBUNIT"/>
    <property type="match status" value="1"/>
</dbReference>
<dbReference type="InterPro" id="IPR022625">
    <property type="entry name" value="TypeI_RM_Rsu_C"/>
</dbReference>
<comment type="subunit">
    <text evidence="3 11">The type I restriction/modification system is composed of three polypeptides R, M and S.</text>
</comment>
<evidence type="ECO:0000256" key="8">
    <source>
        <dbReference type="ARBA" id="ARBA00022801"/>
    </source>
</evidence>
<dbReference type="NCBIfam" id="TIGR00348">
    <property type="entry name" value="hsdR"/>
    <property type="match status" value="1"/>
</dbReference>
<keyword evidence="6 11" id="KW-0680">Restriction system</keyword>
<evidence type="ECO:0000256" key="1">
    <source>
        <dbReference type="ARBA" id="ARBA00000851"/>
    </source>
</evidence>
<evidence type="ECO:0000313" key="13">
    <source>
        <dbReference type="EMBL" id="MFD2729179.1"/>
    </source>
</evidence>
<dbReference type="PANTHER" id="PTHR30195">
    <property type="entry name" value="TYPE I SITE-SPECIFIC DEOXYRIBONUCLEASE PROTEIN SUBUNIT M AND R"/>
    <property type="match status" value="1"/>
</dbReference>
<dbReference type="Pfam" id="PF18766">
    <property type="entry name" value="SWI2_SNF2"/>
    <property type="match status" value="1"/>
</dbReference>
<evidence type="ECO:0000256" key="5">
    <source>
        <dbReference type="ARBA" id="ARBA00022741"/>
    </source>
</evidence>
<organism evidence="13 14">
    <name type="scientific">Enterococcus camelliae</name>
    <dbReference type="NCBI Taxonomy" id="453959"/>
    <lineage>
        <taxon>Bacteria</taxon>
        <taxon>Bacillati</taxon>
        <taxon>Bacillota</taxon>
        <taxon>Bacilli</taxon>
        <taxon>Lactobacillales</taxon>
        <taxon>Enterococcaceae</taxon>
        <taxon>Enterococcus</taxon>
    </lineage>
</organism>
<dbReference type="EMBL" id="JBHUMO010000044">
    <property type="protein sequence ID" value="MFD2729179.1"/>
    <property type="molecule type" value="Genomic_DNA"/>
</dbReference>
<dbReference type="CDD" id="cd22332">
    <property type="entry name" value="HsdR_N"/>
    <property type="match status" value="1"/>
</dbReference>
<dbReference type="EC" id="3.1.21.3" evidence="11"/>
<dbReference type="InterPro" id="IPR040980">
    <property type="entry name" value="SWI2_SNF2"/>
</dbReference>
<dbReference type="SMART" id="SM00487">
    <property type="entry name" value="DEXDc"/>
    <property type="match status" value="1"/>
</dbReference>
<keyword evidence="8 11" id="KW-0378">Hydrolase</keyword>
<keyword evidence="14" id="KW-1185">Reference proteome</keyword>
<keyword evidence="7 13" id="KW-0255">Endonuclease</keyword>
<keyword evidence="10 11" id="KW-0238">DNA-binding</keyword>
<dbReference type="RefSeq" id="WP_379981295.1">
    <property type="nucleotide sequence ID" value="NZ_JBHUMO010000044.1"/>
</dbReference>
<proteinExistence type="inferred from homology"/>
<evidence type="ECO:0000256" key="6">
    <source>
        <dbReference type="ARBA" id="ARBA00022747"/>
    </source>
</evidence>
<dbReference type="SUPFAM" id="SSF52540">
    <property type="entry name" value="P-loop containing nucleoside triphosphate hydrolases"/>
    <property type="match status" value="2"/>
</dbReference>
<dbReference type="InterPro" id="IPR004473">
    <property type="entry name" value="Restrct_endonuc_typeI_HsdR"/>
</dbReference>
<dbReference type="InterPro" id="IPR027417">
    <property type="entry name" value="P-loop_NTPase"/>
</dbReference>
<dbReference type="Pfam" id="PF12008">
    <property type="entry name" value="EcoR124_C"/>
    <property type="match status" value="1"/>
</dbReference>
<dbReference type="InterPro" id="IPR055180">
    <property type="entry name" value="HsdR_RecA-like_helicase_dom_2"/>
</dbReference>
<dbReference type="PROSITE" id="PS51192">
    <property type="entry name" value="HELICASE_ATP_BIND_1"/>
    <property type="match status" value="1"/>
</dbReference>
<evidence type="ECO:0000259" key="12">
    <source>
        <dbReference type="PROSITE" id="PS51192"/>
    </source>
</evidence>